<feature type="compositionally biased region" description="Pro residues" evidence="1">
    <location>
        <begin position="30"/>
        <end position="43"/>
    </location>
</feature>
<dbReference type="EMBL" id="JASCZI010090641">
    <property type="protein sequence ID" value="MED6143765.1"/>
    <property type="molecule type" value="Genomic_DNA"/>
</dbReference>
<organism evidence="2 3">
    <name type="scientific">Stylosanthes scabra</name>
    <dbReference type="NCBI Taxonomy" id="79078"/>
    <lineage>
        <taxon>Eukaryota</taxon>
        <taxon>Viridiplantae</taxon>
        <taxon>Streptophyta</taxon>
        <taxon>Embryophyta</taxon>
        <taxon>Tracheophyta</taxon>
        <taxon>Spermatophyta</taxon>
        <taxon>Magnoliopsida</taxon>
        <taxon>eudicotyledons</taxon>
        <taxon>Gunneridae</taxon>
        <taxon>Pentapetalae</taxon>
        <taxon>rosids</taxon>
        <taxon>fabids</taxon>
        <taxon>Fabales</taxon>
        <taxon>Fabaceae</taxon>
        <taxon>Papilionoideae</taxon>
        <taxon>50 kb inversion clade</taxon>
        <taxon>dalbergioids sensu lato</taxon>
        <taxon>Dalbergieae</taxon>
        <taxon>Pterocarpus clade</taxon>
        <taxon>Stylosanthes</taxon>
    </lineage>
</organism>
<feature type="compositionally biased region" description="Acidic residues" evidence="1">
    <location>
        <begin position="82"/>
        <end position="100"/>
    </location>
</feature>
<feature type="compositionally biased region" description="Low complexity" evidence="1">
    <location>
        <begin position="17"/>
        <end position="29"/>
    </location>
</feature>
<protein>
    <submittedName>
        <fullName evidence="2">Uncharacterized protein</fullName>
    </submittedName>
</protein>
<proteinExistence type="predicted"/>
<comment type="caution">
    <text evidence="2">The sequence shown here is derived from an EMBL/GenBank/DDBJ whole genome shotgun (WGS) entry which is preliminary data.</text>
</comment>
<name>A0ABU6T627_9FABA</name>
<feature type="region of interest" description="Disordered" evidence="1">
    <location>
        <begin position="1"/>
        <end position="105"/>
    </location>
</feature>
<sequence length="141" mass="15856">MSHDEALPNRDAAEIFSQQVQPQPWHQPQSPIPSPLPSQPLPKPKGGINVVNNKRVKLADSEDEEDEDGEEESDDSKKDDSENKEESDEQDEDKDGDNDGQNDKGKIFFINTFFSDKKVKEEISVKCEDPSPCLVTWKSGE</sequence>
<evidence type="ECO:0000313" key="3">
    <source>
        <dbReference type="Proteomes" id="UP001341840"/>
    </source>
</evidence>
<reference evidence="2 3" key="1">
    <citation type="journal article" date="2023" name="Plants (Basel)">
        <title>Bridging the Gap: Combining Genomics and Transcriptomics Approaches to Understand Stylosanthes scabra, an Orphan Legume from the Brazilian Caatinga.</title>
        <authorList>
            <person name="Ferreira-Neto J.R.C."/>
            <person name="da Silva M.D."/>
            <person name="Binneck E."/>
            <person name="de Melo N.F."/>
            <person name="da Silva R.H."/>
            <person name="de Melo A.L.T.M."/>
            <person name="Pandolfi V."/>
            <person name="Bustamante F.O."/>
            <person name="Brasileiro-Vidal A.C."/>
            <person name="Benko-Iseppon A.M."/>
        </authorList>
    </citation>
    <scope>NUCLEOTIDE SEQUENCE [LARGE SCALE GENOMIC DNA]</scope>
    <source>
        <tissue evidence="2">Leaves</tissue>
    </source>
</reference>
<gene>
    <name evidence="2" type="ORF">PIB30_009014</name>
</gene>
<feature type="compositionally biased region" description="Acidic residues" evidence="1">
    <location>
        <begin position="61"/>
        <end position="74"/>
    </location>
</feature>
<accession>A0ABU6T627</accession>
<evidence type="ECO:0000313" key="2">
    <source>
        <dbReference type="EMBL" id="MED6143765.1"/>
    </source>
</evidence>
<keyword evidence="3" id="KW-1185">Reference proteome</keyword>
<dbReference type="Proteomes" id="UP001341840">
    <property type="component" value="Unassembled WGS sequence"/>
</dbReference>
<evidence type="ECO:0000256" key="1">
    <source>
        <dbReference type="SAM" id="MobiDB-lite"/>
    </source>
</evidence>
<feature type="compositionally biased region" description="Basic and acidic residues" evidence="1">
    <location>
        <begin position="1"/>
        <end position="13"/>
    </location>
</feature>